<dbReference type="PROSITE" id="PS00463">
    <property type="entry name" value="ZN2_CY6_FUNGAL_1"/>
    <property type="match status" value="1"/>
</dbReference>
<feature type="compositionally biased region" description="Low complexity" evidence="3">
    <location>
        <begin position="240"/>
        <end position="252"/>
    </location>
</feature>
<dbReference type="PROSITE" id="PS50048">
    <property type="entry name" value="ZN2_CY6_FUNGAL_2"/>
    <property type="match status" value="1"/>
</dbReference>
<feature type="region of interest" description="Disordered" evidence="3">
    <location>
        <begin position="148"/>
        <end position="348"/>
    </location>
</feature>
<feature type="region of interest" description="Disordered" evidence="3">
    <location>
        <begin position="82"/>
        <end position="131"/>
    </location>
</feature>
<dbReference type="Gene3D" id="4.10.240.10">
    <property type="entry name" value="Zn(2)-C6 fungal-type DNA-binding domain"/>
    <property type="match status" value="1"/>
</dbReference>
<feature type="compositionally biased region" description="Basic and acidic residues" evidence="3">
    <location>
        <begin position="285"/>
        <end position="298"/>
    </location>
</feature>
<evidence type="ECO:0000259" key="4">
    <source>
        <dbReference type="PROSITE" id="PS50048"/>
    </source>
</evidence>
<dbReference type="GO" id="GO:0000976">
    <property type="term" value="F:transcription cis-regulatory region binding"/>
    <property type="evidence" value="ECO:0007669"/>
    <property type="project" value="TreeGrafter"/>
</dbReference>
<dbReference type="CDD" id="cd00067">
    <property type="entry name" value="GAL4"/>
    <property type="match status" value="1"/>
</dbReference>
<feature type="domain" description="Zn(2)-C6 fungal-type" evidence="4">
    <location>
        <begin position="19"/>
        <end position="49"/>
    </location>
</feature>
<gene>
    <name evidence="5" type="ORF">B0A48_07420</name>
</gene>
<dbReference type="PRINTS" id="PR00755">
    <property type="entry name" value="AFLATOXINBRP"/>
</dbReference>
<dbReference type="InterPro" id="IPR021858">
    <property type="entry name" value="Fun_TF"/>
</dbReference>
<feature type="compositionally biased region" description="Polar residues" evidence="3">
    <location>
        <begin position="219"/>
        <end position="239"/>
    </location>
</feature>
<reference evidence="6" key="1">
    <citation type="submission" date="2017-03" db="EMBL/GenBank/DDBJ databases">
        <title>Genomes of endolithic fungi from Antarctica.</title>
        <authorList>
            <person name="Coleine C."/>
            <person name="Masonjones S."/>
            <person name="Stajich J.E."/>
        </authorList>
    </citation>
    <scope>NUCLEOTIDE SEQUENCE [LARGE SCALE GENOMIC DNA]</scope>
    <source>
        <strain evidence="6">CCFEE 5527</strain>
    </source>
</reference>
<dbReference type="SMART" id="SM00066">
    <property type="entry name" value="GAL4"/>
    <property type="match status" value="1"/>
</dbReference>
<dbReference type="PANTHER" id="PTHR37534">
    <property type="entry name" value="TRANSCRIPTIONAL ACTIVATOR PROTEIN UGA3"/>
    <property type="match status" value="1"/>
</dbReference>
<evidence type="ECO:0000256" key="3">
    <source>
        <dbReference type="SAM" id="MobiDB-lite"/>
    </source>
</evidence>
<dbReference type="AlphaFoldDB" id="A0A1V8T8I5"/>
<evidence type="ECO:0000256" key="1">
    <source>
        <dbReference type="ARBA" id="ARBA00004123"/>
    </source>
</evidence>
<dbReference type="GO" id="GO:0005634">
    <property type="term" value="C:nucleus"/>
    <property type="evidence" value="ECO:0007669"/>
    <property type="project" value="UniProtKB-SubCell"/>
</dbReference>
<dbReference type="PANTHER" id="PTHR37534:SF43">
    <property type="entry name" value="FINGER DOMAIN PROTEIN, PUTATIVE (AFU_ORTHOLOGUE AFUA_1G01850)-RELATED"/>
    <property type="match status" value="1"/>
</dbReference>
<evidence type="ECO:0000256" key="2">
    <source>
        <dbReference type="ARBA" id="ARBA00023242"/>
    </source>
</evidence>
<name>A0A1V8T8I5_9PEZI</name>
<dbReference type="InterPro" id="IPR036864">
    <property type="entry name" value="Zn2-C6_fun-type_DNA-bd_sf"/>
</dbReference>
<feature type="compositionally biased region" description="Basic and acidic residues" evidence="3">
    <location>
        <begin position="307"/>
        <end position="320"/>
    </location>
</feature>
<dbReference type="InParanoid" id="A0A1V8T8I5"/>
<comment type="caution">
    <text evidence="5">The sequence shown here is derived from an EMBL/GenBank/DDBJ whole genome shotgun (WGS) entry which is preliminary data.</text>
</comment>
<keyword evidence="6" id="KW-1185">Reference proteome</keyword>
<dbReference type="InterPro" id="IPR001138">
    <property type="entry name" value="Zn2Cys6_DnaBD"/>
</dbReference>
<protein>
    <recommendedName>
        <fullName evidence="4">Zn(2)-C6 fungal-type domain-containing protein</fullName>
    </recommendedName>
</protein>
<dbReference type="STRING" id="1507870.A0A1V8T8I5"/>
<dbReference type="EMBL" id="NAJO01000014">
    <property type="protein sequence ID" value="OQO07723.1"/>
    <property type="molecule type" value="Genomic_DNA"/>
</dbReference>
<dbReference type="GO" id="GO:0000981">
    <property type="term" value="F:DNA-binding transcription factor activity, RNA polymerase II-specific"/>
    <property type="evidence" value="ECO:0007669"/>
    <property type="project" value="InterPro"/>
</dbReference>
<dbReference type="GO" id="GO:0045944">
    <property type="term" value="P:positive regulation of transcription by RNA polymerase II"/>
    <property type="evidence" value="ECO:0007669"/>
    <property type="project" value="TreeGrafter"/>
</dbReference>
<sequence length="793" mass="86945">MPRPKKDGSAEPKKRSRTGCWPCKAKKIRCPEERPACATCVKNGTTCDYSIRLTWGGRSKKDQDDLGAESGSFTFVATPESFATPSSRSAKGSFEHVFSAQPSPRPQSAPRQPKQERPTSHAGPDAVQGAAPMMSIDPSLQLAKLQDAPHDYQAQSGQDLPPYAQLSASVGTPSTSSTATPPTWSPDHSSKRMKLSPRMPFLGGQPSPPYAVPRPPSMHDQQSPDSTYYTPHSISSIVNTPATPGSSISTTSPFPPPPPAPMSIQDPPDLRRLSVKSLLSDPSDESMRPQHVRSDSHSSRLYGYDHGLPDLDAPRNDDRGAIGPRSPDLRRTSDARSETSTSSAEAEARQMVFEPGGYYDKPVPVRVPRSLEPLPFELSDNPMNLLYFHHFLNHTARILVPHDCPENPLRSVLPQMAVRNKHLLHLMLAFSASHRARLLDHPEPANRIAQWMSDVFPALRRALNEPSSPGSADPADPNSLAPLATAIMLASLEIISPNTFVVPITWQNHLQVARQFIVARGGLHDLAQRAAGPRDRAAISFLSRWFAYLDVLGSMSGGRQTQPLCGAYLEDGGGLWLVNRSDAEIYQIDCFFGFSGRCIALLAGVAELAWQCDKERINPITRSARPGWRPSEAVATQAEELKKRLQASAKCVYGGCMHTTPTDGAPDNAKSEQDINEIYATNEAYHWAGMIHLSRRVLNLPSTSEEVQKSVNHIVRSLSAVRKGSTAESCLLFPIFTAGCEALTDEQRRLFMERLTSVEGWGMQHVSRARKLMQRVWETGAAWEGMADGEFIG</sequence>
<feature type="compositionally biased region" description="Pro residues" evidence="3">
    <location>
        <begin position="206"/>
        <end position="216"/>
    </location>
</feature>
<keyword evidence="2" id="KW-0539">Nucleus</keyword>
<dbReference type="Pfam" id="PF11951">
    <property type="entry name" value="Fungal_trans_2"/>
    <property type="match status" value="1"/>
</dbReference>
<feature type="compositionally biased region" description="Low complexity" evidence="3">
    <location>
        <begin position="172"/>
        <end position="186"/>
    </location>
</feature>
<evidence type="ECO:0000313" key="6">
    <source>
        <dbReference type="Proteomes" id="UP000192596"/>
    </source>
</evidence>
<feature type="compositionally biased region" description="Low complexity" evidence="3">
    <location>
        <begin position="99"/>
        <end position="112"/>
    </location>
</feature>
<organism evidence="5 6">
    <name type="scientific">Cryoendolithus antarcticus</name>
    <dbReference type="NCBI Taxonomy" id="1507870"/>
    <lineage>
        <taxon>Eukaryota</taxon>
        <taxon>Fungi</taxon>
        <taxon>Dikarya</taxon>
        <taxon>Ascomycota</taxon>
        <taxon>Pezizomycotina</taxon>
        <taxon>Dothideomycetes</taxon>
        <taxon>Dothideomycetidae</taxon>
        <taxon>Cladosporiales</taxon>
        <taxon>Cladosporiaceae</taxon>
        <taxon>Cryoendolithus</taxon>
    </lineage>
</organism>
<dbReference type="GO" id="GO:0008270">
    <property type="term" value="F:zinc ion binding"/>
    <property type="evidence" value="ECO:0007669"/>
    <property type="project" value="InterPro"/>
</dbReference>
<comment type="subcellular location">
    <subcellularLocation>
        <location evidence="1">Nucleus</location>
    </subcellularLocation>
</comment>
<dbReference type="SUPFAM" id="SSF57701">
    <property type="entry name" value="Zn2/Cys6 DNA-binding domain"/>
    <property type="match status" value="1"/>
</dbReference>
<dbReference type="OrthoDB" id="5229455at2759"/>
<dbReference type="Proteomes" id="UP000192596">
    <property type="component" value="Unassembled WGS sequence"/>
</dbReference>
<dbReference type="Pfam" id="PF00172">
    <property type="entry name" value="Zn_clus"/>
    <property type="match status" value="1"/>
</dbReference>
<proteinExistence type="predicted"/>
<feature type="compositionally biased region" description="Basic and acidic residues" evidence="3">
    <location>
        <begin position="327"/>
        <end position="337"/>
    </location>
</feature>
<accession>A0A1V8T8I5</accession>
<evidence type="ECO:0000313" key="5">
    <source>
        <dbReference type="EMBL" id="OQO07723.1"/>
    </source>
</evidence>